<accession>A0ABV7ZJH9</accession>
<sequence length="261" mass="26677">MSDSPPTGADAVRVEVSDGVAQVSFARPQRLNAVDYGTLEAFGDAVSEVSRRDDVRAVIIRGDGPSFCVGADMRAAMEGTYKVTPQQTMEVSDRAVLAVVESPVPVICALRGNAVGVGASLALATDLTVMADDAKLKFPFINLGLMPDGGATQMLPARLGRQRAAKILLLGGDIAAKQALDDGLVVDVVPTDRVDDAARELAAAVAARPANAVAHTREALSGAFAGEIKAALTIEGRGQASLLTGPEFAAAAAALAGKSKA</sequence>
<dbReference type="EMBL" id="JBHRZN010000001">
    <property type="protein sequence ID" value="MFC3848708.1"/>
    <property type="molecule type" value="Genomic_DNA"/>
</dbReference>
<dbReference type="RefSeq" id="WP_290292119.1">
    <property type="nucleotide sequence ID" value="NZ_CP047211.1"/>
</dbReference>
<evidence type="ECO:0000313" key="2">
    <source>
        <dbReference type="Proteomes" id="UP001595751"/>
    </source>
</evidence>
<gene>
    <name evidence="1" type="ORF">ACFORJ_00795</name>
</gene>
<dbReference type="Proteomes" id="UP001595751">
    <property type="component" value="Unassembled WGS sequence"/>
</dbReference>
<reference evidence="2" key="1">
    <citation type="journal article" date="2019" name="Int. J. Syst. Evol. Microbiol.">
        <title>The Global Catalogue of Microorganisms (GCM) 10K type strain sequencing project: providing services to taxonomists for standard genome sequencing and annotation.</title>
        <authorList>
            <consortium name="The Broad Institute Genomics Platform"/>
            <consortium name="The Broad Institute Genome Sequencing Center for Infectious Disease"/>
            <person name="Wu L."/>
            <person name="Ma J."/>
        </authorList>
    </citation>
    <scope>NUCLEOTIDE SEQUENCE [LARGE SCALE GENOMIC DNA]</scope>
    <source>
        <strain evidence="2">CCUG 53252</strain>
    </source>
</reference>
<dbReference type="InterPro" id="IPR029045">
    <property type="entry name" value="ClpP/crotonase-like_dom_sf"/>
</dbReference>
<keyword evidence="2" id="KW-1185">Reference proteome</keyword>
<dbReference type="PANTHER" id="PTHR43459:SF1">
    <property type="entry name" value="EG:BACN32G11.4 PROTEIN"/>
    <property type="match status" value="1"/>
</dbReference>
<organism evidence="1 2">
    <name type="scientific">Corynebacterium hansenii</name>
    <dbReference type="NCBI Taxonomy" id="394964"/>
    <lineage>
        <taxon>Bacteria</taxon>
        <taxon>Bacillati</taxon>
        <taxon>Actinomycetota</taxon>
        <taxon>Actinomycetes</taxon>
        <taxon>Mycobacteriales</taxon>
        <taxon>Corynebacteriaceae</taxon>
        <taxon>Corynebacterium</taxon>
    </lineage>
</organism>
<dbReference type="Pfam" id="PF00378">
    <property type="entry name" value="ECH_1"/>
    <property type="match status" value="1"/>
</dbReference>
<evidence type="ECO:0000313" key="1">
    <source>
        <dbReference type="EMBL" id="MFC3848708.1"/>
    </source>
</evidence>
<dbReference type="InterPro" id="IPR001753">
    <property type="entry name" value="Enoyl-CoA_hydra/iso"/>
</dbReference>
<dbReference type="CDD" id="cd06558">
    <property type="entry name" value="crotonase-like"/>
    <property type="match status" value="1"/>
</dbReference>
<name>A0ABV7ZJH9_9CORY</name>
<dbReference type="PANTHER" id="PTHR43459">
    <property type="entry name" value="ENOYL-COA HYDRATASE"/>
    <property type="match status" value="1"/>
</dbReference>
<dbReference type="SUPFAM" id="SSF52096">
    <property type="entry name" value="ClpP/crotonase"/>
    <property type="match status" value="1"/>
</dbReference>
<proteinExistence type="predicted"/>
<dbReference type="Gene3D" id="3.90.226.10">
    <property type="entry name" value="2-enoyl-CoA Hydratase, Chain A, domain 1"/>
    <property type="match status" value="1"/>
</dbReference>
<comment type="caution">
    <text evidence="1">The sequence shown here is derived from an EMBL/GenBank/DDBJ whole genome shotgun (WGS) entry which is preliminary data.</text>
</comment>
<protein>
    <submittedName>
        <fullName evidence="1">Enoyl-CoA hydratase/isomerase family protein</fullName>
    </submittedName>
</protein>